<dbReference type="Gene3D" id="3.90.1150.10">
    <property type="entry name" value="Aspartate Aminotransferase, domain 1"/>
    <property type="match status" value="1"/>
</dbReference>
<evidence type="ECO:0000256" key="3">
    <source>
        <dbReference type="PIRSR" id="PIRSR001434-2"/>
    </source>
</evidence>
<evidence type="ECO:0000313" key="5">
    <source>
        <dbReference type="EMBL" id="TCO08664.1"/>
    </source>
</evidence>
<dbReference type="Gene3D" id="3.40.640.10">
    <property type="entry name" value="Type I PLP-dependent aspartate aminotransferase-like (Major domain)"/>
    <property type="match status" value="1"/>
</dbReference>
<keyword evidence="6" id="KW-1185">Reference proteome</keyword>
<evidence type="ECO:0000256" key="2">
    <source>
        <dbReference type="ARBA" id="ARBA00022898"/>
    </source>
</evidence>
<feature type="modified residue" description="N6-(pyridoxal phosphate)lysine" evidence="3">
    <location>
        <position position="200"/>
    </location>
</feature>
<keyword evidence="2 3" id="KW-0663">Pyridoxal phosphate</keyword>
<proteinExistence type="inferred from homology"/>
<dbReference type="InterPro" id="IPR011821">
    <property type="entry name" value="O_succ_thio_ly"/>
</dbReference>
<evidence type="ECO:0000256" key="4">
    <source>
        <dbReference type="RuleBase" id="RU362118"/>
    </source>
</evidence>
<reference evidence="5 6" key="1">
    <citation type="submission" date="2019-03" db="EMBL/GenBank/DDBJ databases">
        <title>Genomic Encyclopedia of Type Strains, Phase IV (KMG-IV): sequencing the most valuable type-strain genomes for metagenomic binning, comparative biology and taxonomic classification.</title>
        <authorList>
            <person name="Goeker M."/>
        </authorList>
    </citation>
    <scope>NUCLEOTIDE SEQUENCE [LARGE SCALE GENOMIC DNA]</scope>
    <source>
        <strain evidence="5 6">DSM 22958</strain>
    </source>
</reference>
<comment type="cofactor">
    <cofactor evidence="1 4">
        <name>pyridoxal 5'-phosphate</name>
        <dbReference type="ChEBI" id="CHEBI:597326"/>
    </cofactor>
</comment>
<dbReference type="Pfam" id="PF01053">
    <property type="entry name" value="Cys_Met_Meta_PP"/>
    <property type="match status" value="1"/>
</dbReference>
<dbReference type="CDD" id="cd00614">
    <property type="entry name" value="CGS_like"/>
    <property type="match status" value="1"/>
</dbReference>
<evidence type="ECO:0000256" key="1">
    <source>
        <dbReference type="ARBA" id="ARBA00001933"/>
    </source>
</evidence>
<dbReference type="GO" id="GO:0003962">
    <property type="term" value="F:cystathionine gamma-synthase activity"/>
    <property type="evidence" value="ECO:0007669"/>
    <property type="project" value="TreeGrafter"/>
</dbReference>
<organism evidence="5 6">
    <name type="scientific">Camelimonas lactis</name>
    <dbReference type="NCBI Taxonomy" id="659006"/>
    <lineage>
        <taxon>Bacteria</taxon>
        <taxon>Pseudomonadati</taxon>
        <taxon>Pseudomonadota</taxon>
        <taxon>Alphaproteobacteria</taxon>
        <taxon>Hyphomicrobiales</taxon>
        <taxon>Chelatococcaceae</taxon>
        <taxon>Camelimonas</taxon>
    </lineage>
</organism>
<gene>
    <name evidence="5" type="ORF">EV666_12127</name>
</gene>
<dbReference type="PIRSF" id="PIRSF001434">
    <property type="entry name" value="CGS"/>
    <property type="match status" value="1"/>
</dbReference>
<dbReference type="InterPro" id="IPR000277">
    <property type="entry name" value="Cys/Met-Metab_PyrdxlP-dep_enz"/>
</dbReference>
<dbReference type="PANTHER" id="PTHR11808">
    <property type="entry name" value="TRANS-SULFURATION ENZYME FAMILY MEMBER"/>
    <property type="match status" value="1"/>
</dbReference>
<dbReference type="FunFam" id="3.90.1150.10:FF:000033">
    <property type="entry name" value="Cystathionine gamma-synthase"/>
    <property type="match status" value="1"/>
</dbReference>
<accession>A0A4V2RWI9</accession>
<dbReference type="PANTHER" id="PTHR11808:SF75">
    <property type="entry name" value="CYSTATHIONINE GAMMA-SYNTHASE"/>
    <property type="match status" value="1"/>
</dbReference>
<sequence length="401" mass="41579">MDGKPVHPHTVAAANGVADGDRFGAVAPPLYLTSTFAFPAYGTTSGYDYSRAANPTRDLLADTLAKLEGGAGAVITCSGMAAIDLVLSRLPRDAFVVAPHDCYAGTRRLLQARSARGSFEAAFIDQGDAAAMSRALKHVPSLVLVETPSNPLMRIVDIAAIAAQAKAVGARLAVDNTFLSPALQQPVRLGADYVIHSTTKYLNGHSDVVGGAVIAADAAEAEALAHWANVTGVTGAPFDAYMTLRGVRSLFPRVAQQQANAMAIARFLREQPQVARVYYPGLPDHPGHDLAARQQQGFGAMLSFELREGAAAARRFVGATRIFTLAESLGGVESLVAHPVTMTHASMDADALRRAGIGAGLLRLSVGLEAGEDLIADLAGALAASSRAGGPAPAPLKGEPC</sequence>
<comment type="similarity">
    <text evidence="4">Belongs to the trans-sulfuration enzymes family.</text>
</comment>
<dbReference type="GO" id="GO:0019346">
    <property type="term" value="P:transsulfuration"/>
    <property type="evidence" value="ECO:0007669"/>
    <property type="project" value="InterPro"/>
</dbReference>
<dbReference type="SUPFAM" id="SSF53383">
    <property type="entry name" value="PLP-dependent transferases"/>
    <property type="match status" value="1"/>
</dbReference>
<dbReference type="InterPro" id="IPR015421">
    <property type="entry name" value="PyrdxlP-dep_Trfase_major"/>
</dbReference>
<dbReference type="NCBIfam" id="TIGR02080">
    <property type="entry name" value="O_succ_thio_ly"/>
    <property type="match status" value="1"/>
</dbReference>
<evidence type="ECO:0000313" key="6">
    <source>
        <dbReference type="Proteomes" id="UP000294881"/>
    </source>
</evidence>
<dbReference type="EMBL" id="SLWL01000021">
    <property type="protein sequence ID" value="TCO08664.1"/>
    <property type="molecule type" value="Genomic_DNA"/>
</dbReference>
<dbReference type="GO" id="GO:0004123">
    <property type="term" value="F:cystathionine gamma-lyase activity"/>
    <property type="evidence" value="ECO:0007669"/>
    <property type="project" value="TreeGrafter"/>
</dbReference>
<dbReference type="GO" id="GO:0030170">
    <property type="term" value="F:pyridoxal phosphate binding"/>
    <property type="evidence" value="ECO:0007669"/>
    <property type="project" value="InterPro"/>
</dbReference>
<protein>
    <submittedName>
        <fullName evidence="5">Cystathionine gamma-synthase</fullName>
    </submittedName>
</protein>
<dbReference type="GO" id="GO:0009086">
    <property type="term" value="P:methionine biosynthetic process"/>
    <property type="evidence" value="ECO:0007669"/>
    <property type="project" value="UniProtKB-ARBA"/>
</dbReference>
<dbReference type="OrthoDB" id="9805807at2"/>
<dbReference type="GO" id="GO:0019343">
    <property type="term" value="P:cysteine biosynthetic process via cystathionine"/>
    <property type="evidence" value="ECO:0007669"/>
    <property type="project" value="TreeGrafter"/>
</dbReference>
<comment type="caution">
    <text evidence="5">The sequence shown here is derived from an EMBL/GenBank/DDBJ whole genome shotgun (WGS) entry which is preliminary data.</text>
</comment>
<dbReference type="InterPro" id="IPR015424">
    <property type="entry name" value="PyrdxlP-dep_Trfase"/>
</dbReference>
<dbReference type="FunFam" id="3.40.640.10:FF:000046">
    <property type="entry name" value="Cystathionine gamma-lyase"/>
    <property type="match status" value="1"/>
</dbReference>
<dbReference type="GO" id="GO:0005737">
    <property type="term" value="C:cytoplasm"/>
    <property type="evidence" value="ECO:0007669"/>
    <property type="project" value="TreeGrafter"/>
</dbReference>
<dbReference type="InterPro" id="IPR054542">
    <property type="entry name" value="Cys_met_metab_PP"/>
</dbReference>
<dbReference type="RefSeq" id="WP_132010548.1">
    <property type="nucleotide sequence ID" value="NZ_JBHUNN010000001.1"/>
</dbReference>
<dbReference type="InterPro" id="IPR015422">
    <property type="entry name" value="PyrdxlP-dep_Trfase_small"/>
</dbReference>
<name>A0A4V2RWI9_9HYPH</name>
<dbReference type="AlphaFoldDB" id="A0A4V2RWI9"/>
<dbReference type="Proteomes" id="UP000294881">
    <property type="component" value="Unassembled WGS sequence"/>
</dbReference>
<dbReference type="PROSITE" id="PS00868">
    <property type="entry name" value="CYS_MET_METAB_PP"/>
    <property type="match status" value="1"/>
</dbReference>